<dbReference type="EMBL" id="BGPR01012986">
    <property type="protein sequence ID" value="GBN58712.1"/>
    <property type="molecule type" value="Genomic_DNA"/>
</dbReference>
<sequence>MFSTTPGPAPSLYISSPHQQKDVRHSTPHISSSRADPFGEGTPYLCKCVRQNHTTIVALTKEARRFNMHPIPIHGETLAVYVSETETLLPRDLDTRVPEVEKEKVL</sequence>
<accession>A0A4Y2Q637</accession>
<protein>
    <submittedName>
        <fullName evidence="2">Uncharacterized protein</fullName>
    </submittedName>
</protein>
<reference evidence="2 3" key="1">
    <citation type="journal article" date="2019" name="Sci. Rep.">
        <title>Orb-weaving spider Araneus ventricosus genome elucidates the spidroin gene catalogue.</title>
        <authorList>
            <person name="Kono N."/>
            <person name="Nakamura H."/>
            <person name="Ohtoshi R."/>
            <person name="Moran D.A.P."/>
            <person name="Shinohara A."/>
            <person name="Yoshida Y."/>
            <person name="Fujiwara M."/>
            <person name="Mori M."/>
            <person name="Tomita M."/>
            <person name="Arakawa K."/>
        </authorList>
    </citation>
    <scope>NUCLEOTIDE SEQUENCE [LARGE SCALE GENOMIC DNA]</scope>
</reference>
<comment type="caution">
    <text evidence="2">The sequence shown here is derived from an EMBL/GenBank/DDBJ whole genome shotgun (WGS) entry which is preliminary data.</text>
</comment>
<proteinExistence type="predicted"/>
<feature type="region of interest" description="Disordered" evidence="1">
    <location>
        <begin position="1"/>
        <end position="39"/>
    </location>
</feature>
<evidence type="ECO:0000256" key="1">
    <source>
        <dbReference type="SAM" id="MobiDB-lite"/>
    </source>
</evidence>
<dbReference type="Proteomes" id="UP000499080">
    <property type="component" value="Unassembled WGS sequence"/>
</dbReference>
<gene>
    <name evidence="2" type="ORF">AVEN_237247_1</name>
</gene>
<name>A0A4Y2Q637_ARAVE</name>
<keyword evidence="3" id="KW-1185">Reference proteome</keyword>
<dbReference type="AlphaFoldDB" id="A0A4Y2Q637"/>
<evidence type="ECO:0000313" key="2">
    <source>
        <dbReference type="EMBL" id="GBN58712.1"/>
    </source>
</evidence>
<evidence type="ECO:0000313" key="3">
    <source>
        <dbReference type="Proteomes" id="UP000499080"/>
    </source>
</evidence>
<organism evidence="2 3">
    <name type="scientific">Araneus ventricosus</name>
    <name type="common">Orbweaver spider</name>
    <name type="synonym">Epeira ventricosa</name>
    <dbReference type="NCBI Taxonomy" id="182803"/>
    <lineage>
        <taxon>Eukaryota</taxon>
        <taxon>Metazoa</taxon>
        <taxon>Ecdysozoa</taxon>
        <taxon>Arthropoda</taxon>
        <taxon>Chelicerata</taxon>
        <taxon>Arachnida</taxon>
        <taxon>Araneae</taxon>
        <taxon>Araneomorphae</taxon>
        <taxon>Entelegynae</taxon>
        <taxon>Araneoidea</taxon>
        <taxon>Araneidae</taxon>
        <taxon>Araneus</taxon>
    </lineage>
</organism>